<accession>A0ABV0A8R1</accession>
<comment type="caution">
    <text evidence="2">The sequence shown here is derived from an EMBL/GenBank/DDBJ whole genome shotgun (WGS) entry which is preliminary data.</text>
</comment>
<feature type="transmembrane region" description="Helical" evidence="1">
    <location>
        <begin position="129"/>
        <end position="148"/>
    </location>
</feature>
<protein>
    <submittedName>
        <fullName evidence="2">Uncharacterized protein</fullName>
    </submittedName>
</protein>
<reference evidence="2 3" key="1">
    <citation type="journal article" date="2023" name="PLoS ONE">
        <title>Complete genome assembly of Hawai'i environmental nontuberculous mycobacteria reveals unexpected co-isolation with methylobacteria.</title>
        <authorList>
            <person name="Hendrix J."/>
            <person name="Epperson L.E."/>
            <person name="Tong E.I."/>
            <person name="Chan Y.L."/>
            <person name="Hasan N.A."/>
            <person name="Dawrs S.N."/>
            <person name="Norton G.J."/>
            <person name="Virdi R."/>
            <person name="Crooks J.L."/>
            <person name="Chan E.D."/>
            <person name="Honda J.R."/>
            <person name="Strong M."/>
        </authorList>
    </citation>
    <scope>NUCLEOTIDE SEQUENCE [LARGE SCALE GENOMIC DNA]</scope>
    <source>
        <strain evidence="2 3">NJH_HI04-1</strain>
    </source>
</reference>
<evidence type="ECO:0000256" key="1">
    <source>
        <dbReference type="SAM" id="Phobius"/>
    </source>
</evidence>
<gene>
    <name evidence="2" type="ORF">PUR29_36375</name>
</gene>
<sequence>MATTKHASTQPDPILDAIAAHRAAWQAYATAPDGLSAQMAHIDQRAALSTLLGTSCATRTGAESLLRHLRVCLASDGVSVDLGPMFARVAHARARDLALTLDVDQEPAPRRLGEIVAAIVRRLRGAGEALAALALVVGGAFLIGAATLF</sequence>
<dbReference type="RefSeq" id="WP_346013862.1">
    <property type="nucleotide sequence ID" value="NZ_JAQYXP010000009.1"/>
</dbReference>
<organism evidence="2 3">
    <name type="scientific">Methylobacterium ajmalii</name>
    <dbReference type="NCBI Taxonomy" id="2738439"/>
    <lineage>
        <taxon>Bacteria</taxon>
        <taxon>Pseudomonadati</taxon>
        <taxon>Pseudomonadota</taxon>
        <taxon>Alphaproteobacteria</taxon>
        <taxon>Hyphomicrobiales</taxon>
        <taxon>Methylobacteriaceae</taxon>
        <taxon>Methylobacterium</taxon>
    </lineage>
</organism>
<dbReference type="EMBL" id="JAQYXP010000009">
    <property type="protein sequence ID" value="MEN3238914.1"/>
    <property type="molecule type" value="Genomic_DNA"/>
</dbReference>
<keyword evidence="1" id="KW-0472">Membrane</keyword>
<keyword evidence="3" id="KW-1185">Reference proteome</keyword>
<keyword evidence="1" id="KW-1133">Transmembrane helix</keyword>
<keyword evidence="1" id="KW-0812">Transmembrane</keyword>
<evidence type="ECO:0000313" key="2">
    <source>
        <dbReference type="EMBL" id="MEN3238914.1"/>
    </source>
</evidence>
<name>A0ABV0A8R1_9HYPH</name>
<evidence type="ECO:0000313" key="3">
    <source>
        <dbReference type="Proteomes" id="UP001407347"/>
    </source>
</evidence>
<dbReference type="Proteomes" id="UP001407347">
    <property type="component" value="Unassembled WGS sequence"/>
</dbReference>
<proteinExistence type="predicted"/>